<feature type="transmembrane region" description="Helical" evidence="2">
    <location>
        <begin position="65"/>
        <end position="85"/>
    </location>
</feature>
<evidence type="ECO:0000313" key="4">
    <source>
        <dbReference type="EMBL" id="MBK1855520.1"/>
    </source>
</evidence>
<sequence>MRTIVLILAVAGAYALLRGWSGGPGLLLRCCLAVAALVAGLAIWGARPERSHTRPRMKNMRRAGLLDYLSLGAALVFTEACFVALTSSLAGPAQELAMFTREGMAELRDGGGAGPGEDLGNDIRFDGERSGTWIFKKNLERDLPKQSNHKPTNKPEVFVELENAEDAAKLLHSRIHLRAFAFSKFNGLSWSAVPSTRIQLQSPIEFNQTNAATAEIEPIPHRIFHAVNPNGQNVFTALHGAVSTDLPVLDRLAEDIFMLPDSATPITGYNYTASSKSVHLTDLLDEDLFPALATKDELELPAAMEQQLRQTATLFQEEPDLSSRLLALRHHLQDRYTYSLETTNASGANPLENFLYQEKRGYCEHFATAAAMLCRAMGVPSRIAYGWSGGRLYRSQNMFLFRAKDAHAWTEIKLHGYGWVVFDTTPPDNDATPDSHTAPDNEPAPIPEEALAADVESTDDDDPGLATGVNYTTLLTALGVITACAIGFLVIRRWKRPQTTADGQPLRHPEPAYLLHFKQACQSLGCPMPLGRTLRQHMQSLQKLDHAPEFGDQLLAYHYGVLYGDTPKDSSEEKQLNQHIRAWKTQVTETQNSQTA</sequence>
<name>A0AAE2SFB0_9BACT</name>
<dbReference type="SMART" id="SM00460">
    <property type="entry name" value="TGc"/>
    <property type="match status" value="1"/>
</dbReference>
<protein>
    <submittedName>
        <fullName evidence="4">Transglutaminase domain-containing protein</fullName>
    </submittedName>
</protein>
<feature type="transmembrane region" description="Helical" evidence="2">
    <location>
        <begin position="25"/>
        <end position="44"/>
    </location>
</feature>
<keyword evidence="2" id="KW-1133">Transmembrane helix</keyword>
<dbReference type="RefSeq" id="WP_309490132.1">
    <property type="nucleotide sequence ID" value="NZ_JAENIG010000007.1"/>
</dbReference>
<keyword evidence="2" id="KW-0812">Transmembrane</keyword>
<evidence type="ECO:0000259" key="3">
    <source>
        <dbReference type="SMART" id="SM00460"/>
    </source>
</evidence>
<dbReference type="SUPFAM" id="SSF54001">
    <property type="entry name" value="Cysteine proteinases"/>
    <property type="match status" value="1"/>
</dbReference>
<organism evidence="4 5">
    <name type="scientific">Oceaniferula flava</name>
    <dbReference type="NCBI Taxonomy" id="2800421"/>
    <lineage>
        <taxon>Bacteria</taxon>
        <taxon>Pseudomonadati</taxon>
        <taxon>Verrucomicrobiota</taxon>
        <taxon>Verrucomicrobiia</taxon>
        <taxon>Verrucomicrobiales</taxon>
        <taxon>Verrucomicrobiaceae</taxon>
        <taxon>Oceaniferula</taxon>
    </lineage>
</organism>
<accession>A0AAE2SFB0</accession>
<dbReference type="PANTHER" id="PTHR42736:SF1">
    <property type="entry name" value="PROTEIN-GLUTAMINE GAMMA-GLUTAMYLTRANSFERASE"/>
    <property type="match status" value="1"/>
</dbReference>
<keyword evidence="5" id="KW-1185">Reference proteome</keyword>
<dbReference type="Pfam" id="PF01841">
    <property type="entry name" value="Transglut_core"/>
    <property type="match status" value="1"/>
</dbReference>
<dbReference type="InterPro" id="IPR002931">
    <property type="entry name" value="Transglutaminase-like"/>
</dbReference>
<feature type="region of interest" description="Disordered" evidence="1">
    <location>
        <begin position="426"/>
        <end position="445"/>
    </location>
</feature>
<evidence type="ECO:0000313" key="5">
    <source>
        <dbReference type="Proteomes" id="UP000634206"/>
    </source>
</evidence>
<keyword evidence="2" id="KW-0472">Membrane</keyword>
<evidence type="ECO:0000256" key="1">
    <source>
        <dbReference type="SAM" id="MobiDB-lite"/>
    </source>
</evidence>
<feature type="transmembrane region" description="Helical" evidence="2">
    <location>
        <begin position="471"/>
        <end position="491"/>
    </location>
</feature>
<dbReference type="InterPro" id="IPR038765">
    <property type="entry name" value="Papain-like_cys_pep_sf"/>
</dbReference>
<dbReference type="Gene3D" id="3.10.620.30">
    <property type="match status" value="1"/>
</dbReference>
<evidence type="ECO:0000256" key="2">
    <source>
        <dbReference type="SAM" id="Phobius"/>
    </source>
</evidence>
<dbReference type="InterPro" id="IPR052901">
    <property type="entry name" value="Bact_TGase-like"/>
</dbReference>
<feature type="domain" description="Transglutaminase-like" evidence="3">
    <location>
        <begin position="355"/>
        <end position="426"/>
    </location>
</feature>
<proteinExistence type="predicted"/>
<dbReference type="EMBL" id="JAENIG010000007">
    <property type="protein sequence ID" value="MBK1855520.1"/>
    <property type="molecule type" value="Genomic_DNA"/>
</dbReference>
<dbReference type="AlphaFoldDB" id="A0AAE2SFB0"/>
<dbReference type="PANTHER" id="PTHR42736">
    <property type="entry name" value="PROTEIN-GLUTAMINE GAMMA-GLUTAMYLTRANSFERASE"/>
    <property type="match status" value="1"/>
</dbReference>
<comment type="caution">
    <text evidence="4">The sequence shown here is derived from an EMBL/GenBank/DDBJ whole genome shotgun (WGS) entry which is preliminary data.</text>
</comment>
<reference evidence="4" key="1">
    <citation type="submission" date="2021-01" db="EMBL/GenBank/DDBJ databases">
        <title>Modified the classification status of verrucomicrobia.</title>
        <authorList>
            <person name="Feng X."/>
        </authorList>
    </citation>
    <scope>NUCLEOTIDE SEQUENCE</scope>
    <source>
        <strain evidence="4">5K15</strain>
    </source>
</reference>
<gene>
    <name evidence="4" type="ORF">JIN83_11160</name>
</gene>
<dbReference type="Proteomes" id="UP000634206">
    <property type="component" value="Unassembled WGS sequence"/>
</dbReference>